<dbReference type="SMART" id="SM00530">
    <property type="entry name" value="HTH_XRE"/>
    <property type="match status" value="1"/>
</dbReference>
<dbReference type="Proteomes" id="UP000648482">
    <property type="component" value="Unassembled WGS sequence"/>
</dbReference>
<evidence type="ECO:0000259" key="1">
    <source>
        <dbReference type="PROSITE" id="PS50943"/>
    </source>
</evidence>
<dbReference type="PROSITE" id="PS50943">
    <property type="entry name" value="HTH_CROC1"/>
    <property type="match status" value="1"/>
</dbReference>
<dbReference type="SUPFAM" id="SSF47413">
    <property type="entry name" value="lambda repressor-like DNA-binding domains"/>
    <property type="match status" value="1"/>
</dbReference>
<proteinExistence type="predicted"/>
<comment type="caution">
    <text evidence="2">The sequence shown here is derived from an EMBL/GenBank/DDBJ whole genome shotgun (WGS) entry which is preliminary data.</text>
</comment>
<organism evidence="2 3">
    <name type="scientific">Pseudoalteromonas aliena SW19</name>
    <dbReference type="NCBI Taxonomy" id="1314866"/>
    <lineage>
        <taxon>Bacteria</taxon>
        <taxon>Pseudomonadati</taxon>
        <taxon>Pseudomonadota</taxon>
        <taxon>Gammaproteobacteria</taxon>
        <taxon>Alteromonadales</taxon>
        <taxon>Pseudoalteromonadaceae</taxon>
        <taxon>Pseudoalteromonas</taxon>
    </lineage>
</organism>
<dbReference type="Gene3D" id="1.25.40.10">
    <property type="entry name" value="Tetratricopeptide repeat domain"/>
    <property type="match status" value="1"/>
</dbReference>
<dbReference type="EMBL" id="AQGU01000017">
    <property type="protein sequence ID" value="MBE0357853.1"/>
    <property type="molecule type" value="Genomic_DNA"/>
</dbReference>
<feature type="domain" description="HTH cro/C1-type" evidence="1">
    <location>
        <begin position="28"/>
        <end position="69"/>
    </location>
</feature>
<name>A0ABR9DUJ5_9GAMM</name>
<accession>A0ABR9DUJ5</accession>
<dbReference type="Gene3D" id="1.10.260.40">
    <property type="entry name" value="lambda repressor-like DNA-binding domains"/>
    <property type="match status" value="1"/>
</dbReference>
<dbReference type="InterPro" id="IPR010982">
    <property type="entry name" value="Lambda_DNA-bd_dom_sf"/>
</dbReference>
<dbReference type="InterPro" id="IPR011990">
    <property type="entry name" value="TPR-like_helical_dom_sf"/>
</dbReference>
<dbReference type="RefSeq" id="WP_193154460.1">
    <property type="nucleotide sequence ID" value="NZ_AQGU01000017.1"/>
</dbReference>
<reference evidence="2 3" key="1">
    <citation type="submission" date="2015-06" db="EMBL/GenBank/DDBJ databases">
        <title>Genome sequence of Pseudoalteromonas aliena.</title>
        <authorList>
            <person name="Xie B.-B."/>
            <person name="Rong J.-C."/>
            <person name="Qin Q.-L."/>
            <person name="Zhang Y.-Z."/>
        </authorList>
    </citation>
    <scope>NUCLEOTIDE SEQUENCE [LARGE SCALE GENOMIC DNA]</scope>
    <source>
        <strain evidence="2 3">SW19</strain>
    </source>
</reference>
<protein>
    <recommendedName>
        <fullName evidence="1">HTH cro/C1-type domain-containing protein</fullName>
    </recommendedName>
</protein>
<gene>
    <name evidence="2" type="ORF">PALI_a3491</name>
</gene>
<dbReference type="InterPro" id="IPR001387">
    <property type="entry name" value="Cro/C1-type_HTH"/>
</dbReference>
<sequence length="412" mass="46128">MNNSKTALLNRKQLQQLILQKSIKHLWLANQIGVSEKTLTRWLNGSVSRIRLSNLTKLAHALSCTKEDLIARSEIDIYPSEENRDILVNELHNDGLLYELMMSSKIKLAISLIKSTFHSTLPRAIIANFYIKLGYASLIHRQYKNALQYFEKGFNKATRADDLSLVFSANLGCAITLFFSCEFKKSQYYLAICSNSLQYANQEKAHYYSTYSLFNLYSGDINAAIQSANLCLIECGEKTDSIEKNLFKGTALQLLGACYLLKGDTKAAYTFCAESLNVANLSGYNRCVAVSKGYLAAIHCTNEKPALAELLIEQSIALVSDEDISLPSLLCIALYIYRKTANTTKFLACLSTLNAMCNTTNVVNTFATYQLYLIDIEQNNTLAARSKLTQIESALNQLSLPLWLAWLTKPNL</sequence>
<evidence type="ECO:0000313" key="3">
    <source>
        <dbReference type="Proteomes" id="UP000648482"/>
    </source>
</evidence>
<keyword evidence="3" id="KW-1185">Reference proteome</keyword>
<evidence type="ECO:0000313" key="2">
    <source>
        <dbReference type="EMBL" id="MBE0357853.1"/>
    </source>
</evidence>
<dbReference type="Pfam" id="PF13443">
    <property type="entry name" value="HTH_26"/>
    <property type="match status" value="1"/>
</dbReference>